<dbReference type="InterPro" id="IPR036236">
    <property type="entry name" value="Znf_C2H2_sf"/>
</dbReference>
<evidence type="ECO:0000256" key="1">
    <source>
        <dbReference type="PROSITE-ProRule" id="PRU00042"/>
    </source>
</evidence>
<feature type="compositionally biased region" description="Polar residues" evidence="3">
    <location>
        <begin position="406"/>
        <end position="431"/>
    </location>
</feature>
<keyword evidence="2" id="KW-0862">Zinc</keyword>
<feature type="region of interest" description="Disordered" evidence="3">
    <location>
        <begin position="219"/>
        <end position="246"/>
    </location>
</feature>
<feature type="compositionally biased region" description="Low complexity" evidence="3">
    <location>
        <begin position="432"/>
        <end position="444"/>
    </location>
</feature>
<dbReference type="InterPro" id="IPR013087">
    <property type="entry name" value="Znf_C2H2_type"/>
</dbReference>
<keyword evidence="7" id="KW-1185">Reference proteome</keyword>
<dbReference type="EMBL" id="JAJSOF020000023">
    <property type="protein sequence ID" value="KAJ4435787.1"/>
    <property type="molecule type" value="Genomic_DNA"/>
</dbReference>
<feature type="binding site" evidence="2">
    <location>
        <position position="8"/>
    </location>
    <ligand>
        <name>Zn(2+)</name>
        <dbReference type="ChEBI" id="CHEBI:29105"/>
    </ligand>
</feature>
<evidence type="ECO:0000313" key="6">
    <source>
        <dbReference type="EMBL" id="KAJ4435787.1"/>
    </source>
</evidence>
<feature type="binding site" evidence="2">
    <location>
        <position position="79"/>
    </location>
    <ligand>
        <name>Zn(2+)</name>
        <dbReference type="ChEBI" id="CHEBI:29105"/>
    </ligand>
</feature>
<dbReference type="SMART" id="SM00868">
    <property type="entry name" value="zf-AD"/>
    <property type="match status" value="1"/>
</dbReference>
<dbReference type="Pfam" id="PF07776">
    <property type="entry name" value="zf-AD"/>
    <property type="match status" value="1"/>
</dbReference>
<feature type="domain" description="ZAD" evidence="5">
    <location>
        <begin position="3"/>
        <end position="106"/>
    </location>
</feature>
<sequence length="582" mass="64439">MVFICRLCGKCENESSGLAIFGEEGVKEALAYKVKLSLDISVSGIFPFNSLFINSYYTSHLIQIVYWVYEYDPLPKYICKACLGKLFYTYSFQESCRRTQILLRERFLRSKNWSVSIGILITSYTYLFPVQNSCNYTPSVATSGTQEEISRPPEQELVIETALPETNQQQSDNVLYPESNDTPCSPKETSDIFVKEEHVIDVTKSCTQQNGVIDEIANAVGSKQRKRGEPKKRGPRNNGSAKRICKKKRDANSAFQSFTISDMGHGMPQHVSNVAENQQGIDSPPPITIESVQGAVSEISGSHTNSCVQNLDECVRMHEVQEPVERADVYIGPDIYEAPLQPISVGENIIPSVMTSDHSEDLSSRCNNALKIVDVFSVQESSNASSSSNVNNWHSPSSLSNPSNSFESQNLNNTANWHSPAPASSCSPTFLQTSQNTTSKKNTSAAPTLDTPEEEDILVLEVVKANKGSIAQHWEKCTSGYKCKICKKSYKKLIKCENHIRNHLGIKPYECDICKRRRFVCNCSRHLQWSGVQGRKTLLGIPEATDPVASCAGVFIVQLAGRGLLSLQSEFAAPVLGSILLL</sequence>
<evidence type="ECO:0000259" key="5">
    <source>
        <dbReference type="PROSITE" id="PS51915"/>
    </source>
</evidence>
<evidence type="ECO:0000313" key="7">
    <source>
        <dbReference type="Proteomes" id="UP001148838"/>
    </source>
</evidence>
<evidence type="ECO:0000256" key="2">
    <source>
        <dbReference type="PROSITE-ProRule" id="PRU01263"/>
    </source>
</evidence>
<dbReference type="PROSITE" id="PS00028">
    <property type="entry name" value="ZINC_FINGER_C2H2_1"/>
    <property type="match status" value="1"/>
</dbReference>
<feature type="domain" description="C2H2-type" evidence="4">
    <location>
        <begin position="481"/>
        <end position="508"/>
    </location>
</feature>
<keyword evidence="1" id="KW-0863">Zinc-finger</keyword>
<feature type="compositionally biased region" description="Low complexity" evidence="3">
    <location>
        <begin position="383"/>
        <end position="405"/>
    </location>
</feature>
<feature type="region of interest" description="Disordered" evidence="3">
    <location>
        <begin position="383"/>
        <end position="450"/>
    </location>
</feature>
<evidence type="ECO:0008006" key="8">
    <source>
        <dbReference type="Google" id="ProtNLM"/>
    </source>
</evidence>
<name>A0ABQ8SQ50_PERAM</name>
<reference evidence="6 7" key="1">
    <citation type="journal article" date="2022" name="Allergy">
        <title>Genome assembly and annotation of Periplaneta americana reveal a comprehensive cockroach allergen profile.</title>
        <authorList>
            <person name="Wang L."/>
            <person name="Xiong Q."/>
            <person name="Saelim N."/>
            <person name="Wang L."/>
            <person name="Nong W."/>
            <person name="Wan A.T."/>
            <person name="Shi M."/>
            <person name="Liu X."/>
            <person name="Cao Q."/>
            <person name="Hui J.H.L."/>
            <person name="Sookrung N."/>
            <person name="Leung T.F."/>
            <person name="Tungtrongchitr A."/>
            <person name="Tsui S.K.W."/>
        </authorList>
    </citation>
    <scope>NUCLEOTIDE SEQUENCE [LARGE SCALE GENOMIC DNA]</scope>
    <source>
        <strain evidence="6">PWHHKU_190912</strain>
    </source>
</reference>
<dbReference type="Proteomes" id="UP001148838">
    <property type="component" value="Unassembled WGS sequence"/>
</dbReference>
<feature type="binding site" evidence="2">
    <location>
        <position position="5"/>
    </location>
    <ligand>
        <name>Zn(2+)</name>
        <dbReference type="ChEBI" id="CHEBI:29105"/>
    </ligand>
</feature>
<dbReference type="Gene3D" id="3.30.160.60">
    <property type="entry name" value="Classic Zinc Finger"/>
    <property type="match status" value="1"/>
</dbReference>
<proteinExistence type="predicted"/>
<dbReference type="SUPFAM" id="SSF57667">
    <property type="entry name" value="beta-beta-alpha zinc fingers"/>
    <property type="match status" value="1"/>
</dbReference>
<dbReference type="SUPFAM" id="SSF57716">
    <property type="entry name" value="Glucocorticoid receptor-like (DNA-binding domain)"/>
    <property type="match status" value="1"/>
</dbReference>
<protein>
    <recommendedName>
        <fullName evidence="8">ZAD domain-containing protein</fullName>
    </recommendedName>
</protein>
<feature type="binding site" evidence="2">
    <location>
        <position position="82"/>
    </location>
    <ligand>
        <name>Zn(2+)</name>
        <dbReference type="ChEBI" id="CHEBI:29105"/>
    </ligand>
</feature>
<dbReference type="PROSITE" id="PS51915">
    <property type="entry name" value="ZAD"/>
    <property type="match status" value="1"/>
</dbReference>
<organism evidence="6 7">
    <name type="scientific">Periplaneta americana</name>
    <name type="common">American cockroach</name>
    <name type="synonym">Blatta americana</name>
    <dbReference type="NCBI Taxonomy" id="6978"/>
    <lineage>
        <taxon>Eukaryota</taxon>
        <taxon>Metazoa</taxon>
        <taxon>Ecdysozoa</taxon>
        <taxon>Arthropoda</taxon>
        <taxon>Hexapoda</taxon>
        <taxon>Insecta</taxon>
        <taxon>Pterygota</taxon>
        <taxon>Neoptera</taxon>
        <taxon>Polyneoptera</taxon>
        <taxon>Dictyoptera</taxon>
        <taxon>Blattodea</taxon>
        <taxon>Blattoidea</taxon>
        <taxon>Blattidae</taxon>
        <taxon>Blattinae</taxon>
        <taxon>Periplaneta</taxon>
    </lineage>
</organism>
<dbReference type="Gene3D" id="3.40.1800.20">
    <property type="match status" value="1"/>
</dbReference>
<gene>
    <name evidence="6" type="ORF">ANN_18406</name>
</gene>
<keyword evidence="2" id="KW-0479">Metal-binding</keyword>
<feature type="compositionally biased region" description="Basic residues" evidence="3">
    <location>
        <begin position="223"/>
        <end position="235"/>
    </location>
</feature>
<accession>A0ABQ8SQ50</accession>
<evidence type="ECO:0000259" key="4">
    <source>
        <dbReference type="PROSITE" id="PS50157"/>
    </source>
</evidence>
<evidence type="ECO:0000256" key="3">
    <source>
        <dbReference type="SAM" id="MobiDB-lite"/>
    </source>
</evidence>
<comment type="caution">
    <text evidence="6">The sequence shown here is derived from an EMBL/GenBank/DDBJ whole genome shotgun (WGS) entry which is preliminary data.</text>
</comment>
<dbReference type="InterPro" id="IPR012934">
    <property type="entry name" value="Znf_AD"/>
</dbReference>
<dbReference type="PROSITE" id="PS50157">
    <property type="entry name" value="ZINC_FINGER_C2H2_2"/>
    <property type="match status" value="1"/>
</dbReference>